<sequence length="327" mass="38065">MKVFIIGGTGFIGYHATLEFLKREHEVSTIAIPDIKLGKWFPSKVSVQYGDIFSMEQERMVEMLSGFDALVYAIGPDDRTTPDRPPYEFFHEKLALTTQKVFQAANLAKIKRAVILNSYFAYFDRKYPKKKLAIHHPYIQCRIEQAEYAIEAGGEQIDTMILELPYIFGTMPESARAPLWKSVFIDRFKNWNIIFFPKGGSTMITVEHVAEAIVDAMENGKKNQHYVIGDENITWKEMLTIMFSTYGKKKKVISLPKWIFLIVGKIRKWKMKRKEIYEGLDSYYLFSDILTDNFYIELSDQKERLQYSTGGVRESIVKTIETCRRFD</sequence>
<accession>A0ABY6HV83</accession>
<dbReference type="PANTHER" id="PTHR48079:SF6">
    <property type="entry name" value="NAD(P)-BINDING DOMAIN-CONTAINING PROTEIN-RELATED"/>
    <property type="match status" value="1"/>
</dbReference>
<name>A0ABY6HV83_9ARCH</name>
<dbReference type="SUPFAM" id="SSF51735">
    <property type="entry name" value="NAD(P)-binding Rossmann-fold domains"/>
    <property type="match status" value="1"/>
</dbReference>
<organism evidence="2 3">
    <name type="scientific">Candidatus Lokiarchaeum ossiferum</name>
    <dbReference type="NCBI Taxonomy" id="2951803"/>
    <lineage>
        <taxon>Archaea</taxon>
        <taxon>Promethearchaeati</taxon>
        <taxon>Promethearchaeota</taxon>
        <taxon>Promethearchaeia</taxon>
        <taxon>Promethearchaeales</taxon>
        <taxon>Promethearchaeaceae</taxon>
        <taxon>Candidatus Lokiarchaeum</taxon>
    </lineage>
</organism>
<dbReference type="Pfam" id="PF01370">
    <property type="entry name" value="Epimerase"/>
    <property type="match status" value="1"/>
</dbReference>
<keyword evidence="3" id="KW-1185">Reference proteome</keyword>
<gene>
    <name evidence="2" type="ORF">NEF87_003725</name>
</gene>
<dbReference type="Gene3D" id="3.40.50.720">
    <property type="entry name" value="NAD(P)-binding Rossmann-like Domain"/>
    <property type="match status" value="1"/>
</dbReference>
<protein>
    <recommendedName>
        <fullName evidence="1">NAD-dependent epimerase/dehydratase domain-containing protein</fullName>
    </recommendedName>
</protein>
<dbReference type="Proteomes" id="UP001208689">
    <property type="component" value="Chromosome"/>
</dbReference>
<dbReference type="PANTHER" id="PTHR48079">
    <property type="entry name" value="PROTEIN YEEZ"/>
    <property type="match status" value="1"/>
</dbReference>
<feature type="domain" description="NAD-dependent epimerase/dehydratase" evidence="1">
    <location>
        <begin position="3"/>
        <end position="229"/>
    </location>
</feature>
<evidence type="ECO:0000313" key="3">
    <source>
        <dbReference type="Proteomes" id="UP001208689"/>
    </source>
</evidence>
<dbReference type="EMBL" id="CP104013">
    <property type="protein sequence ID" value="UYP47440.1"/>
    <property type="molecule type" value="Genomic_DNA"/>
</dbReference>
<evidence type="ECO:0000313" key="2">
    <source>
        <dbReference type="EMBL" id="UYP47440.1"/>
    </source>
</evidence>
<dbReference type="InterPro" id="IPR001509">
    <property type="entry name" value="Epimerase_deHydtase"/>
</dbReference>
<dbReference type="InterPro" id="IPR036291">
    <property type="entry name" value="NAD(P)-bd_dom_sf"/>
</dbReference>
<reference evidence="2" key="1">
    <citation type="submission" date="2022-09" db="EMBL/GenBank/DDBJ databases">
        <title>Actin cytoskeleton and complex cell architecture in an #Asgard archaeon.</title>
        <authorList>
            <person name="Ponce Toledo R.I."/>
            <person name="Schleper C."/>
            <person name="Rodrigues Oliveira T."/>
            <person name="Wollweber F."/>
            <person name="Xu J."/>
            <person name="Rittmann S."/>
            <person name="Klingl A."/>
            <person name="Pilhofer M."/>
        </authorList>
    </citation>
    <scope>NUCLEOTIDE SEQUENCE</scope>
    <source>
        <strain evidence="2">B-35</strain>
    </source>
</reference>
<dbReference type="InterPro" id="IPR051783">
    <property type="entry name" value="NAD(P)-dependent_oxidoreduct"/>
</dbReference>
<proteinExistence type="predicted"/>
<evidence type="ECO:0000259" key="1">
    <source>
        <dbReference type="Pfam" id="PF01370"/>
    </source>
</evidence>